<keyword evidence="2" id="KW-0732">Signal</keyword>
<protein>
    <recommendedName>
        <fullName evidence="5">OTU domain-containing protein</fullName>
    </recommendedName>
</protein>
<evidence type="ECO:0000256" key="2">
    <source>
        <dbReference type="SAM" id="SignalP"/>
    </source>
</evidence>
<feature type="chain" id="PRO_5045170887" description="OTU domain-containing protein" evidence="2">
    <location>
        <begin position="27"/>
        <end position="857"/>
    </location>
</feature>
<organism evidence="3 4">
    <name type="scientific">Endozoicomonas gorgoniicola</name>
    <dbReference type="NCBI Taxonomy" id="1234144"/>
    <lineage>
        <taxon>Bacteria</taxon>
        <taxon>Pseudomonadati</taxon>
        <taxon>Pseudomonadota</taxon>
        <taxon>Gammaproteobacteria</taxon>
        <taxon>Oceanospirillales</taxon>
        <taxon>Endozoicomonadaceae</taxon>
        <taxon>Endozoicomonas</taxon>
    </lineage>
</organism>
<gene>
    <name evidence="3" type="ORF">NX722_21620</name>
</gene>
<feature type="region of interest" description="Disordered" evidence="1">
    <location>
        <begin position="292"/>
        <end position="358"/>
    </location>
</feature>
<reference evidence="3 4" key="1">
    <citation type="submission" date="2022-10" db="EMBL/GenBank/DDBJ databases">
        <title>High-quality genome sequences of two octocoral-associated bacteria, Endozoicomonas euniceicola EF212 and Endozoicomonas gorgoniicola PS125.</title>
        <authorList>
            <person name="Chiou Y.-J."/>
            <person name="Chen Y.-H."/>
        </authorList>
    </citation>
    <scope>NUCLEOTIDE SEQUENCE [LARGE SCALE GENOMIC DNA]</scope>
    <source>
        <strain evidence="3 4">PS125</strain>
    </source>
</reference>
<comment type="caution">
    <text evidence="3">The sequence shown here is derived from an EMBL/GenBank/DDBJ whole genome shotgun (WGS) entry which is preliminary data.</text>
</comment>
<evidence type="ECO:0000313" key="4">
    <source>
        <dbReference type="Proteomes" id="UP001209854"/>
    </source>
</evidence>
<feature type="signal peptide" evidence="2">
    <location>
        <begin position="1"/>
        <end position="26"/>
    </location>
</feature>
<feature type="compositionally biased region" description="Polar residues" evidence="1">
    <location>
        <begin position="304"/>
        <end position="322"/>
    </location>
</feature>
<proteinExistence type="predicted"/>
<dbReference type="Gene3D" id="3.90.70.80">
    <property type="match status" value="1"/>
</dbReference>
<accession>A0ABT3N0M0</accession>
<evidence type="ECO:0008006" key="5">
    <source>
        <dbReference type="Google" id="ProtNLM"/>
    </source>
</evidence>
<keyword evidence="4" id="KW-1185">Reference proteome</keyword>
<evidence type="ECO:0000256" key="1">
    <source>
        <dbReference type="SAM" id="MobiDB-lite"/>
    </source>
</evidence>
<evidence type="ECO:0000313" key="3">
    <source>
        <dbReference type="EMBL" id="MCW7555177.1"/>
    </source>
</evidence>
<dbReference type="RefSeq" id="WP_262564953.1">
    <property type="nucleotide sequence ID" value="NZ_JAPFCC010000001.1"/>
</dbReference>
<dbReference type="Proteomes" id="UP001209854">
    <property type="component" value="Unassembled WGS sequence"/>
</dbReference>
<sequence length="857" mass="97669">MKKLFSLSCLLYFVLFYGNFVQHVNAEYPKATGVTGLQSHLFFTAQKNNKMIWEESKVNLREKSITRQWTNIGWLLIGVLLNTVPYQRNDKKYTNFEKTYPVLPTPQVAYENDEPEQPDNHKNHLHLLPANTPEENILDRVLYELSAIASMLTGNAESVTENNLRRIRNDRVTIFEANLEDIFQYIPKSKKSPIPPEVISRLLDIIHDYSAYESFSRLSESQHLNVREVNGGEVVTADYLRNLITAITEVQTSLKIAKNDLRHVLLNRHDILVSNLETALLSYYSHNIKKYPAREHPTNKKNKSGTQTRKPVSQNTACQLQRQENKGMVKKHIKKRGDEDENEDRDEDGDKKNQANAVTTQPVCSKCNKELTVKNTCLFRTESVEKLCTQCFKSVFKLHVINAVLDEYARHASEETFQSSAIQSALIGSSAFSVLFSPESLGNSKDLDFMFKDSKSAEEFLLKISQIIQHIIYKQSVTDTLITSSYSPIGKKSNEFDKTPKIGHTGIFFDDNPFLTIDISVVPEWNKLDFTGLTNIKSIPMTKHGTTLPYSLQTLSPNGHILLDIECLKMELCELKKEYNIKGIIYTCNTLCAITKHISLIESLNCFDSNDSYSQQLINHMQQLRLLVIVQLKKYKEKLLNDHYVKTGIEPSYLNKKTVQKKSLYSEMLNEKSNNCALLKLTNLFHMHQIPADGNCFYESLAYLFNVRPYKGKFLSAYKKLVKSDYAQDEKVTGKMVRELIHQWIVKSMNNDPKAPHSYDPGIEGLVSAPEGMSAREVLEYRLIVDEAENFGDIPHYGWSPLAMIVSLAIGVDVIMLMPDADNTVINAASYSRIDAKTLYPELIDELDDAGINALYS</sequence>
<dbReference type="EMBL" id="JAPFCC010000001">
    <property type="protein sequence ID" value="MCW7555177.1"/>
    <property type="molecule type" value="Genomic_DNA"/>
</dbReference>
<name>A0ABT3N0M0_9GAMM</name>